<dbReference type="AlphaFoldDB" id="A0A7T8GW37"/>
<dbReference type="EMBL" id="CP045903">
    <property type="protein sequence ID" value="QQP38867.1"/>
    <property type="molecule type" value="Genomic_DNA"/>
</dbReference>
<sequence>MVYGTTLRLPGEFLSKPSSTTIRLLPKIILSTKHKMDAIKPVEPRQTKKPEDLYQSRPQFLPHSLCPGR</sequence>
<proteinExistence type="predicted"/>
<evidence type="ECO:0000313" key="2">
    <source>
        <dbReference type="EMBL" id="QQP38867.1"/>
    </source>
</evidence>
<evidence type="ECO:0000313" key="3">
    <source>
        <dbReference type="Proteomes" id="UP000595437"/>
    </source>
</evidence>
<keyword evidence="3" id="KW-1185">Reference proteome</keyword>
<evidence type="ECO:0000256" key="1">
    <source>
        <dbReference type="SAM" id="MobiDB-lite"/>
    </source>
</evidence>
<reference evidence="3" key="1">
    <citation type="submission" date="2021-01" db="EMBL/GenBank/DDBJ databases">
        <title>Caligus Genome Assembly.</title>
        <authorList>
            <person name="Gallardo-Escarate C."/>
        </authorList>
    </citation>
    <scope>NUCLEOTIDE SEQUENCE [LARGE SCALE GENOMIC DNA]</scope>
</reference>
<organism evidence="2 3">
    <name type="scientific">Caligus rogercresseyi</name>
    <name type="common">Sea louse</name>
    <dbReference type="NCBI Taxonomy" id="217165"/>
    <lineage>
        <taxon>Eukaryota</taxon>
        <taxon>Metazoa</taxon>
        <taxon>Ecdysozoa</taxon>
        <taxon>Arthropoda</taxon>
        <taxon>Crustacea</taxon>
        <taxon>Multicrustacea</taxon>
        <taxon>Hexanauplia</taxon>
        <taxon>Copepoda</taxon>
        <taxon>Siphonostomatoida</taxon>
        <taxon>Caligidae</taxon>
        <taxon>Caligus</taxon>
    </lineage>
</organism>
<gene>
    <name evidence="2" type="ORF">FKW44_019565</name>
</gene>
<protein>
    <submittedName>
        <fullName evidence="2">Uncharacterized protein</fullName>
    </submittedName>
</protein>
<feature type="region of interest" description="Disordered" evidence="1">
    <location>
        <begin position="40"/>
        <end position="69"/>
    </location>
</feature>
<accession>A0A7T8GW37</accession>
<name>A0A7T8GW37_CALRO</name>
<dbReference type="Proteomes" id="UP000595437">
    <property type="component" value="Chromosome 14"/>
</dbReference>
<feature type="compositionally biased region" description="Basic and acidic residues" evidence="1">
    <location>
        <begin position="40"/>
        <end position="54"/>
    </location>
</feature>